<evidence type="ECO:0000313" key="2">
    <source>
        <dbReference type="Proteomes" id="UP001054945"/>
    </source>
</evidence>
<gene>
    <name evidence="1" type="ORF">CEXT_225121</name>
</gene>
<organism evidence="1 2">
    <name type="scientific">Caerostris extrusa</name>
    <name type="common">Bark spider</name>
    <name type="synonym">Caerostris bankana</name>
    <dbReference type="NCBI Taxonomy" id="172846"/>
    <lineage>
        <taxon>Eukaryota</taxon>
        <taxon>Metazoa</taxon>
        <taxon>Ecdysozoa</taxon>
        <taxon>Arthropoda</taxon>
        <taxon>Chelicerata</taxon>
        <taxon>Arachnida</taxon>
        <taxon>Araneae</taxon>
        <taxon>Araneomorphae</taxon>
        <taxon>Entelegynae</taxon>
        <taxon>Araneoidea</taxon>
        <taxon>Araneidae</taxon>
        <taxon>Caerostris</taxon>
    </lineage>
</organism>
<dbReference type="EMBL" id="BPLR01020358">
    <property type="protein sequence ID" value="GIX77799.1"/>
    <property type="molecule type" value="Genomic_DNA"/>
</dbReference>
<dbReference type="Proteomes" id="UP001054945">
    <property type="component" value="Unassembled WGS sequence"/>
</dbReference>
<name>A0AAV4MZ73_CAEEX</name>
<reference evidence="1 2" key="1">
    <citation type="submission" date="2021-06" db="EMBL/GenBank/DDBJ databases">
        <title>Caerostris extrusa draft genome.</title>
        <authorList>
            <person name="Kono N."/>
            <person name="Arakawa K."/>
        </authorList>
    </citation>
    <scope>NUCLEOTIDE SEQUENCE [LARGE SCALE GENOMIC DNA]</scope>
</reference>
<keyword evidence="2" id="KW-1185">Reference proteome</keyword>
<sequence>MGKKKYVAIHRIEKDPEFQMKQRYPPFSEKTYLLQPSFTEREKEKISKFPVAQRLDTACVLSETLC</sequence>
<evidence type="ECO:0000313" key="1">
    <source>
        <dbReference type="EMBL" id="GIX77799.1"/>
    </source>
</evidence>
<comment type="caution">
    <text evidence="1">The sequence shown here is derived from an EMBL/GenBank/DDBJ whole genome shotgun (WGS) entry which is preliminary data.</text>
</comment>
<protein>
    <submittedName>
        <fullName evidence="1">Uncharacterized protein</fullName>
    </submittedName>
</protein>
<accession>A0AAV4MZ73</accession>
<proteinExistence type="predicted"/>
<dbReference type="AlphaFoldDB" id="A0AAV4MZ73"/>